<dbReference type="Proteomes" id="UP000319263">
    <property type="component" value="Chromosome"/>
</dbReference>
<reference evidence="1 2" key="1">
    <citation type="submission" date="2019-07" db="EMBL/GenBank/DDBJ databases">
        <title>Microlunatus dokdonensis sp. nov. isolated from the rhizospheric soil of the wild plant Elymus tsukushiensis.</title>
        <authorList>
            <person name="Ghim S.-Y."/>
            <person name="Hwang Y.-J."/>
            <person name="Son J.-S."/>
            <person name="Shin J.-H."/>
        </authorList>
    </citation>
    <scope>NUCLEOTIDE SEQUENCE [LARGE SCALE GENOMIC DNA]</scope>
    <source>
        <strain evidence="1 2">KUDC0627</strain>
    </source>
</reference>
<dbReference type="AlphaFoldDB" id="A0A516PWE7"/>
<evidence type="ECO:0000313" key="1">
    <source>
        <dbReference type="EMBL" id="QDP95479.1"/>
    </source>
</evidence>
<dbReference type="RefSeq" id="WP_143985451.1">
    <property type="nucleotide sequence ID" value="NZ_CP041692.1"/>
</dbReference>
<gene>
    <name evidence="1" type="ORF">FOE78_05790</name>
</gene>
<dbReference type="KEGG" id="mik:FOE78_05790"/>
<keyword evidence="2" id="KW-1185">Reference proteome</keyword>
<dbReference type="EMBL" id="CP041692">
    <property type="protein sequence ID" value="QDP95479.1"/>
    <property type="molecule type" value="Genomic_DNA"/>
</dbReference>
<evidence type="ECO:0000313" key="2">
    <source>
        <dbReference type="Proteomes" id="UP000319263"/>
    </source>
</evidence>
<sequence>MYSGRGWGSVRDRSAVAAFRRKSLLPRPAIDGPDVRHRRFELVASFRNLSGHTRCVDGFDPPVPGLGAQFWRVVDFRTKQDRTCRAAQDLDPIGRSRTLVAAEDRWSIADPKSSLVERPAQVNWYDIS</sequence>
<accession>A0A516PWE7</accession>
<organism evidence="1 2">
    <name type="scientific">Microlunatus elymi</name>
    <dbReference type="NCBI Taxonomy" id="2596828"/>
    <lineage>
        <taxon>Bacteria</taxon>
        <taxon>Bacillati</taxon>
        <taxon>Actinomycetota</taxon>
        <taxon>Actinomycetes</taxon>
        <taxon>Propionibacteriales</taxon>
        <taxon>Propionibacteriaceae</taxon>
        <taxon>Microlunatus</taxon>
    </lineage>
</organism>
<protein>
    <submittedName>
        <fullName evidence="1">Uncharacterized protein</fullName>
    </submittedName>
</protein>
<proteinExistence type="predicted"/>
<name>A0A516PWE7_9ACTN</name>